<evidence type="ECO:0000313" key="3">
    <source>
        <dbReference type="Proteomes" id="UP000019241"/>
    </source>
</evidence>
<feature type="compositionally biased region" description="Basic and acidic residues" evidence="1">
    <location>
        <begin position="139"/>
        <end position="162"/>
    </location>
</feature>
<dbReference type="AlphaFoldDB" id="W7D6P0"/>
<feature type="region of interest" description="Disordered" evidence="1">
    <location>
        <begin position="1"/>
        <end position="170"/>
    </location>
</feature>
<sequence>MHHRRKRKVAAKENEVTSPVAEEKGNQQPTSSPSGEESMGAAETSPSDLHSLSDIEGQDAADTERVAVAPDDVDTSSRDLHSLEEMEEIHPLASEPTPISPDSEPNLKPLASLQEEEKPAPASIHSGHEETSNPSRPLHSLEKKEATEEQKELEKLRRKQVDEQLGSAPS</sequence>
<proteinExistence type="predicted"/>
<name>W7D6P0_9LIST</name>
<dbReference type="PATRIC" id="fig|1265822.4.peg.4046"/>
<evidence type="ECO:0000256" key="1">
    <source>
        <dbReference type="SAM" id="MobiDB-lite"/>
    </source>
</evidence>
<dbReference type="Proteomes" id="UP000019241">
    <property type="component" value="Unassembled WGS sequence"/>
</dbReference>
<protein>
    <submittedName>
        <fullName evidence="2">Uncharacterized protein</fullName>
    </submittedName>
</protein>
<feature type="compositionally biased region" description="Basic and acidic residues" evidence="1">
    <location>
        <begin position="10"/>
        <end position="25"/>
    </location>
</feature>
<feature type="compositionally biased region" description="Basic and acidic residues" evidence="1">
    <location>
        <begin position="75"/>
        <end position="90"/>
    </location>
</feature>
<accession>W7D6P0</accession>
<comment type="caution">
    <text evidence="2">The sequence shown here is derived from an EMBL/GenBank/DDBJ whole genome shotgun (WGS) entry which is preliminary data.</text>
</comment>
<organism evidence="2 3">
    <name type="scientific">Listeria fleischmannii FSL S10-1203</name>
    <dbReference type="NCBI Taxonomy" id="1265822"/>
    <lineage>
        <taxon>Bacteria</taxon>
        <taxon>Bacillati</taxon>
        <taxon>Bacillota</taxon>
        <taxon>Bacilli</taxon>
        <taxon>Bacillales</taxon>
        <taxon>Listeriaceae</taxon>
        <taxon>Listeria</taxon>
    </lineage>
</organism>
<feature type="compositionally biased region" description="Polar residues" evidence="1">
    <location>
        <begin position="26"/>
        <end position="35"/>
    </location>
</feature>
<gene>
    <name evidence="2" type="ORF">MCOL2_19806</name>
</gene>
<dbReference type="EMBL" id="AODM01000082">
    <property type="protein sequence ID" value="EUJ44705.1"/>
    <property type="molecule type" value="Genomic_DNA"/>
</dbReference>
<reference evidence="2 3" key="1">
    <citation type="submission" date="2012-12" db="EMBL/GenBank/DDBJ databases">
        <title>Novel taxa of Listeriaceae from agricultural environments in the United States.</title>
        <authorList>
            <person name="den Bakker H.C."/>
            <person name="Allred A."/>
            <person name="Warchocki S."/>
            <person name="Wright E.M."/>
            <person name="Burrell A."/>
            <person name="Nightingale K.K."/>
            <person name="Kephart D."/>
            <person name="Wiedmann M."/>
        </authorList>
    </citation>
    <scope>NUCLEOTIDE SEQUENCE [LARGE SCALE GENOMIC DNA]</scope>
    <source>
        <strain evidence="2 3">FSL S10-1203</strain>
    </source>
</reference>
<evidence type="ECO:0000313" key="2">
    <source>
        <dbReference type="EMBL" id="EUJ44705.1"/>
    </source>
</evidence>
<dbReference type="RefSeq" id="WP_128080406.1">
    <property type="nucleotide sequence ID" value="NZ_AODM01000082.1"/>
</dbReference>